<dbReference type="STRING" id="93625.A0A409WHI1"/>
<dbReference type="OrthoDB" id="524326at2759"/>
<proteinExistence type="predicted"/>
<feature type="coiled-coil region" evidence="1">
    <location>
        <begin position="97"/>
        <end position="163"/>
    </location>
</feature>
<feature type="region of interest" description="Disordered" evidence="2">
    <location>
        <begin position="48"/>
        <end position="85"/>
    </location>
</feature>
<feature type="compositionally biased region" description="Polar residues" evidence="2">
    <location>
        <begin position="58"/>
        <end position="67"/>
    </location>
</feature>
<gene>
    <name evidence="3" type="ORF">CVT25_015451</name>
</gene>
<comment type="caution">
    <text evidence="3">The sequence shown here is derived from an EMBL/GenBank/DDBJ whole genome shotgun (WGS) entry which is preliminary data.</text>
</comment>
<dbReference type="Proteomes" id="UP000283269">
    <property type="component" value="Unassembled WGS sequence"/>
</dbReference>
<keyword evidence="4" id="KW-1185">Reference proteome</keyword>
<dbReference type="AlphaFoldDB" id="A0A409WHI1"/>
<keyword evidence="1" id="KW-0175">Coiled coil</keyword>
<sequence length="223" mass="25352">MLVVVIQDKEELRASLRESQQATQKAKNEVEDLGRTINTQTEEITELKSRLSDMTKAISESSSITNNRELRGRHGGNDTRKGELRDMRESMEQRLLLTKLHARYDEVERENNRLKQHVQDLELIAAPSHSSGGHTGGSSSRGLEGLTRENEHLKAQLRDGQRAFAELRSSSETRAVGLQQKVDNLMHENNRLKIYVNTTRTRQPREDNSVPPPAYDDAFMIPP</sequence>
<evidence type="ECO:0000313" key="3">
    <source>
        <dbReference type="EMBL" id="PPQ77984.1"/>
    </source>
</evidence>
<evidence type="ECO:0000256" key="1">
    <source>
        <dbReference type="SAM" id="Coils"/>
    </source>
</evidence>
<reference evidence="3 4" key="1">
    <citation type="journal article" date="2018" name="Evol. Lett.">
        <title>Horizontal gene cluster transfer increased hallucinogenic mushroom diversity.</title>
        <authorList>
            <person name="Reynolds H.T."/>
            <person name="Vijayakumar V."/>
            <person name="Gluck-Thaler E."/>
            <person name="Korotkin H.B."/>
            <person name="Matheny P.B."/>
            <person name="Slot J.C."/>
        </authorList>
    </citation>
    <scope>NUCLEOTIDE SEQUENCE [LARGE SCALE GENOMIC DNA]</scope>
    <source>
        <strain evidence="3 4">2631</strain>
    </source>
</reference>
<name>A0A409WHI1_PSICY</name>
<evidence type="ECO:0000313" key="4">
    <source>
        <dbReference type="Proteomes" id="UP000283269"/>
    </source>
</evidence>
<accession>A0A409WHI1</accession>
<evidence type="ECO:0000256" key="2">
    <source>
        <dbReference type="SAM" id="MobiDB-lite"/>
    </source>
</evidence>
<organism evidence="3 4">
    <name type="scientific">Psilocybe cyanescens</name>
    <dbReference type="NCBI Taxonomy" id="93625"/>
    <lineage>
        <taxon>Eukaryota</taxon>
        <taxon>Fungi</taxon>
        <taxon>Dikarya</taxon>
        <taxon>Basidiomycota</taxon>
        <taxon>Agaricomycotina</taxon>
        <taxon>Agaricomycetes</taxon>
        <taxon>Agaricomycetidae</taxon>
        <taxon>Agaricales</taxon>
        <taxon>Agaricineae</taxon>
        <taxon>Strophariaceae</taxon>
        <taxon>Psilocybe</taxon>
    </lineage>
</organism>
<dbReference type="InParanoid" id="A0A409WHI1"/>
<protein>
    <submittedName>
        <fullName evidence="3">Uncharacterized protein</fullName>
    </submittedName>
</protein>
<feature type="compositionally biased region" description="Basic and acidic residues" evidence="2">
    <location>
        <begin position="68"/>
        <end position="85"/>
    </location>
</feature>
<dbReference type="EMBL" id="NHYD01003430">
    <property type="protein sequence ID" value="PPQ77984.1"/>
    <property type="molecule type" value="Genomic_DNA"/>
</dbReference>